<accession>A0A512NNC2</accession>
<evidence type="ECO:0000313" key="1">
    <source>
        <dbReference type="EMBL" id="GEP60453.1"/>
    </source>
</evidence>
<organism evidence="1 2">
    <name type="scientific">Reyranella soli</name>
    <dbReference type="NCBI Taxonomy" id="1230389"/>
    <lineage>
        <taxon>Bacteria</taxon>
        <taxon>Pseudomonadati</taxon>
        <taxon>Pseudomonadota</taxon>
        <taxon>Alphaproteobacteria</taxon>
        <taxon>Hyphomicrobiales</taxon>
        <taxon>Reyranellaceae</taxon>
        <taxon>Reyranella</taxon>
    </lineage>
</organism>
<dbReference type="EMBL" id="BKAJ01000165">
    <property type="protein sequence ID" value="GEP60453.1"/>
    <property type="molecule type" value="Genomic_DNA"/>
</dbReference>
<reference evidence="1 2" key="1">
    <citation type="submission" date="2019-07" db="EMBL/GenBank/DDBJ databases">
        <title>Whole genome shotgun sequence of Reyranella soli NBRC 108950.</title>
        <authorList>
            <person name="Hosoyama A."/>
            <person name="Uohara A."/>
            <person name="Ohji S."/>
            <person name="Ichikawa N."/>
        </authorList>
    </citation>
    <scope>NUCLEOTIDE SEQUENCE [LARGE SCALE GENOMIC DNA]</scope>
    <source>
        <strain evidence="1 2">NBRC 108950</strain>
    </source>
</reference>
<proteinExistence type="predicted"/>
<dbReference type="Pfam" id="PF24251">
    <property type="entry name" value="DUF7453"/>
    <property type="match status" value="1"/>
</dbReference>
<dbReference type="InterPro" id="IPR055876">
    <property type="entry name" value="DUF7453"/>
</dbReference>
<sequence>MILTPPREAVVASAPSLEVTNLSATPQPEAPAGPRQVGLRVLAMTGEPVGINGIFDRFGLELMTMVLAANNRGETAFYATIHRSASEEGLFLAKADGKIARIAVAGDPVPDRMGQLIAGFGERPAPVMNDAADIAFTATLGGGRGAASVFLASEGKLRTIASSGMKAPVILGGIGVFVEFEAVSLNSRGDVAFLAWVRHGRETIEVVYVARKVGAVHQLTKVAATGEPAPGGGFFTGFGAPIVNDKGAVAFPAIVKLGPALGAIFVAPAEAPMHLLVGTGDPAPTGGIFARFSERIGFDDSGRVAFGAFTKGTGPDFGIFIADGADRRTIAAKGQPAPGGGVYSSFGAWPAMSHTGAVAFVAGTEKGPVADGVFLMTADGKVARVLSSGEPLMDGGKFSSFGLYPTVAIASDDSVSLLGLVERDGEQSNAVLRYGLAPLKPR</sequence>
<dbReference type="Proteomes" id="UP000321058">
    <property type="component" value="Unassembled WGS sequence"/>
</dbReference>
<gene>
    <name evidence="1" type="ORF">RSO01_76190</name>
</gene>
<protein>
    <submittedName>
        <fullName evidence="1">Uncharacterized protein</fullName>
    </submittedName>
</protein>
<dbReference type="NCBIfam" id="TIGR05002">
    <property type="entry name" value="NxxGxxAF_repeat"/>
    <property type="match status" value="5"/>
</dbReference>
<name>A0A512NNC2_9HYPH</name>
<evidence type="ECO:0000313" key="2">
    <source>
        <dbReference type="Proteomes" id="UP000321058"/>
    </source>
</evidence>
<comment type="caution">
    <text evidence="1">The sequence shown here is derived from an EMBL/GenBank/DDBJ whole genome shotgun (WGS) entry which is preliminary data.</text>
</comment>
<dbReference type="AlphaFoldDB" id="A0A512NNC2"/>
<keyword evidence="2" id="KW-1185">Reference proteome</keyword>